<dbReference type="Pfam" id="PF02635">
    <property type="entry name" value="DsrE"/>
    <property type="match status" value="1"/>
</dbReference>
<dbReference type="Proteomes" id="UP000014977">
    <property type="component" value="Unassembled WGS sequence"/>
</dbReference>
<comment type="caution">
    <text evidence="2">The sequence shown here is derived from an EMBL/GenBank/DDBJ whole genome shotgun (WGS) entry which is preliminary data.</text>
</comment>
<keyword evidence="3" id="KW-1185">Reference proteome</keyword>
<keyword evidence="1" id="KW-0732">Signal</keyword>
<dbReference type="eggNOG" id="COG1416">
    <property type="taxonomic scope" value="Bacteria"/>
</dbReference>
<gene>
    <name evidence="2" type="ORF">dsmv_3823</name>
</gene>
<dbReference type="Gene3D" id="3.40.1260.10">
    <property type="entry name" value="DsrEFH-like"/>
    <property type="match status" value="1"/>
</dbReference>
<organism evidence="2 3">
    <name type="scientific">Desulfococcus multivorans DSM 2059</name>
    <dbReference type="NCBI Taxonomy" id="1121405"/>
    <lineage>
        <taxon>Bacteria</taxon>
        <taxon>Pseudomonadati</taxon>
        <taxon>Thermodesulfobacteriota</taxon>
        <taxon>Desulfobacteria</taxon>
        <taxon>Desulfobacterales</taxon>
        <taxon>Desulfococcaceae</taxon>
        <taxon>Desulfococcus</taxon>
    </lineage>
</organism>
<dbReference type="SUPFAM" id="SSF75169">
    <property type="entry name" value="DsrEFH-like"/>
    <property type="match status" value="1"/>
</dbReference>
<dbReference type="EMBL" id="ATHJ01000034">
    <property type="protein sequence ID" value="EPR44057.1"/>
    <property type="molecule type" value="Genomic_DNA"/>
</dbReference>
<sequence length="168" mass="18604">MRKRSKRYITVLLCSLALFWAPVLSVAAEDYDALKDVSSVSTMFDFRDGNPVSALVHLKLIHDTYKDAAIRSVSGKPDFAVVFMASAVKLLARNRDGFFAEDQKSLEAFDQVLQDMAGDGIRLEVCMFAANYFGVDSASLPKGLMQVPNGWISSIGYQKRGYAMVPVY</sequence>
<evidence type="ECO:0000256" key="1">
    <source>
        <dbReference type="SAM" id="SignalP"/>
    </source>
</evidence>
<feature type="chain" id="PRO_5030177252" evidence="1">
    <location>
        <begin position="28"/>
        <end position="168"/>
    </location>
</feature>
<dbReference type="InterPro" id="IPR003787">
    <property type="entry name" value="Sulphur_relay_DsrE/F-like"/>
</dbReference>
<evidence type="ECO:0000313" key="2">
    <source>
        <dbReference type="EMBL" id="EPR44057.1"/>
    </source>
</evidence>
<accession>S7U3Z8</accession>
<feature type="signal peptide" evidence="1">
    <location>
        <begin position="1"/>
        <end position="27"/>
    </location>
</feature>
<dbReference type="RefSeq" id="WP_020875498.1">
    <property type="nucleotide sequence ID" value="NZ_ATHJ01000034.1"/>
</dbReference>
<evidence type="ECO:0000313" key="3">
    <source>
        <dbReference type="Proteomes" id="UP000014977"/>
    </source>
</evidence>
<name>S7U3Z8_DESML</name>
<reference evidence="2 3" key="1">
    <citation type="journal article" date="2013" name="Genome Announc.">
        <title>Draft genome sequences for three mercury-methylating, sulfate-reducing bacteria.</title>
        <authorList>
            <person name="Brown S.D."/>
            <person name="Hurt R.A.Jr."/>
            <person name="Gilmour C.C."/>
            <person name="Elias D.A."/>
        </authorList>
    </citation>
    <scope>NUCLEOTIDE SEQUENCE [LARGE SCALE GENOMIC DNA]</scope>
    <source>
        <strain evidence="2 3">DSM 2059</strain>
    </source>
</reference>
<protein>
    <submittedName>
        <fullName evidence="2">DsrE family protein</fullName>
    </submittedName>
</protein>
<dbReference type="InterPro" id="IPR027396">
    <property type="entry name" value="DsrEFH-like"/>
</dbReference>
<dbReference type="AlphaFoldDB" id="S7U3Z8"/>
<dbReference type="OrthoDB" id="9799127at2"/>
<proteinExistence type="predicted"/>